<dbReference type="OrthoDB" id="161302at2"/>
<feature type="region of interest" description="Disordered" evidence="1">
    <location>
        <begin position="324"/>
        <end position="347"/>
    </location>
</feature>
<evidence type="ECO:0000259" key="2">
    <source>
        <dbReference type="Pfam" id="PF13185"/>
    </source>
</evidence>
<sequence>MTIARTSAPPRCGDLPALNLYGHTIAIQHGLEQVARELLVTSAAYREFLDRADGVLCVAAATFGIAAPRLRADRTDPGQLAHPLREAELAVAATARSRQDLLAAAAVVAVELAAVRLDLTVWEARRGQQATQLMARALRRCRTATSVDEMAEMIPGTTADLGYDRVLFSSVDRGRWIPRTACTRTDPQEAAMIVAAGHAPACRRVDGLLEEEVVRTKSTILVRDVQGNPRVHAALVAVTGSHSYAAAPVLFCRRVVGLLHVDRNVEYGTMGEFDRDLIALLAEGLGLALERLAVLADMAAVHAVVADQSAALVDVLGRLGHEPVPGRPRVRRGGAGAGRRRARLPAR</sequence>
<dbReference type="Gene3D" id="3.30.450.40">
    <property type="match status" value="1"/>
</dbReference>
<dbReference type="SUPFAM" id="SSF55781">
    <property type="entry name" value="GAF domain-like"/>
    <property type="match status" value="1"/>
</dbReference>
<organism evidence="3 4">
    <name type="scientific">Candidatus Frankia alpina</name>
    <dbReference type="NCBI Taxonomy" id="2699483"/>
    <lineage>
        <taxon>Bacteria</taxon>
        <taxon>Bacillati</taxon>
        <taxon>Actinomycetota</taxon>
        <taxon>Actinomycetes</taxon>
        <taxon>Frankiales</taxon>
        <taxon>Frankiaceae</taxon>
        <taxon>Frankia</taxon>
    </lineage>
</organism>
<keyword evidence="4" id="KW-1185">Reference proteome</keyword>
<evidence type="ECO:0000313" key="4">
    <source>
        <dbReference type="Proteomes" id="UP000305282"/>
    </source>
</evidence>
<comment type="caution">
    <text evidence="3">The sequence shown here is derived from an EMBL/GenBank/DDBJ whole genome shotgun (WGS) entry which is preliminary data.</text>
</comment>
<gene>
    <name evidence="3" type="ORF">E7Y31_01460</name>
</gene>
<proteinExistence type="predicted"/>
<protein>
    <submittedName>
        <fullName evidence="3">GAF domain-containing protein</fullName>
    </submittedName>
</protein>
<dbReference type="AlphaFoldDB" id="A0A4S5EUE4"/>
<evidence type="ECO:0000313" key="3">
    <source>
        <dbReference type="EMBL" id="THJ76141.1"/>
    </source>
</evidence>
<dbReference type="Proteomes" id="UP000305282">
    <property type="component" value="Unassembled WGS sequence"/>
</dbReference>
<feature type="domain" description="GAF" evidence="2">
    <location>
        <begin position="145"/>
        <end position="290"/>
    </location>
</feature>
<accession>A0A4S5EUE4</accession>
<feature type="compositionally biased region" description="Basic residues" evidence="1">
    <location>
        <begin position="328"/>
        <end position="347"/>
    </location>
</feature>
<dbReference type="InterPro" id="IPR029016">
    <property type="entry name" value="GAF-like_dom_sf"/>
</dbReference>
<reference evidence="3 4" key="1">
    <citation type="submission" date="2019-04" db="EMBL/GenBank/DDBJ databases">
        <title>Draft genome sequences for three unisolated Alnus-infective Frankia Sp+ strains, AgTrS, AiOr and AvVan, the first sequenced Frankia strains able to sporulate in-planta.</title>
        <authorList>
            <person name="Bethencourt L."/>
            <person name="Vautrin F."/>
            <person name="Taib N."/>
            <person name="Dubost A."/>
            <person name="Castro-Garcia L."/>
            <person name="Imbaud O."/>
            <person name="Abrouk D."/>
            <person name="Fournier P."/>
            <person name="Briolay J."/>
            <person name="Nguyen A."/>
            <person name="Normand P."/>
            <person name="Fernandez M.P."/>
            <person name="Brochier-Armanet C."/>
            <person name="Herrera-Belaroussi A."/>
        </authorList>
    </citation>
    <scope>NUCLEOTIDE SEQUENCE [LARGE SCALE GENOMIC DNA]</scope>
    <source>
        <strain evidence="3 4">AvVan</strain>
    </source>
</reference>
<name>A0A4S5EUE4_9ACTN</name>
<dbReference type="EMBL" id="SSXH01000014">
    <property type="protein sequence ID" value="THJ76141.1"/>
    <property type="molecule type" value="Genomic_DNA"/>
</dbReference>
<evidence type="ECO:0000256" key="1">
    <source>
        <dbReference type="SAM" id="MobiDB-lite"/>
    </source>
</evidence>
<dbReference type="Pfam" id="PF13185">
    <property type="entry name" value="GAF_2"/>
    <property type="match status" value="1"/>
</dbReference>
<dbReference type="InterPro" id="IPR003018">
    <property type="entry name" value="GAF"/>
</dbReference>